<dbReference type="Pfam" id="PF00085">
    <property type="entry name" value="Thioredoxin"/>
    <property type="match status" value="1"/>
</dbReference>
<feature type="transmembrane region" description="Helical" evidence="1">
    <location>
        <begin position="297"/>
        <end position="318"/>
    </location>
</feature>
<dbReference type="OrthoDB" id="1899781at2759"/>
<dbReference type="WBParaSite" id="EgrG_000593800">
    <property type="protein sequence ID" value="EgrG_000593800"/>
    <property type="gene ID" value="EgrG_000593800"/>
</dbReference>
<proteinExistence type="predicted"/>
<dbReference type="CDD" id="cd02961">
    <property type="entry name" value="PDI_a_family"/>
    <property type="match status" value="1"/>
</dbReference>
<dbReference type="InterPro" id="IPR013766">
    <property type="entry name" value="Thioredoxin_domain"/>
</dbReference>
<keyword evidence="1" id="KW-0812">Transmembrane</keyword>
<dbReference type="EMBL" id="LK028578">
    <property type="protein sequence ID" value="CDS18183.1"/>
    <property type="molecule type" value="Genomic_DNA"/>
</dbReference>
<protein>
    <submittedName>
        <fullName evidence="4 6">Thioredoxin domain containing protein 15</fullName>
    </submittedName>
</protein>
<dbReference type="PANTHER" id="PTHR14684">
    <property type="entry name" value="THIOREDOXIN DOMAIN-CONTAINING PROTEIN 15"/>
    <property type="match status" value="1"/>
</dbReference>
<dbReference type="InterPro" id="IPR036249">
    <property type="entry name" value="Thioredoxin-like_sf"/>
</dbReference>
<gene>
    <name evidence="6" type="primary">EGR_09201</name>
    <name evidence="4" type="ORF">EgrG_000593800</name>
</gene>
<dbReference type="AlphaFoldDB" id="A0A068WDL3"/>
<reference evidence="6" key="3">
    <citation type="submission" date="2020-10" db="UniProtKB">
        <authorList>
            <consortium name="WormBaseParasite"/>
        </authorList>
    </citation>
    <scope>IDENTIFICATION</scope>
</reference>
<accession>A0A068WDL3</accession>
<dbReference type="GO" id="GO:0005929">
    <property type="term" value="C:cilium"/>
    <property type="evidence" value="ECO:0007669"/>
    <property type="project" value="TreeGrafter"/>
</dbReference>
<evidence type="ECO:0000313" key="5">
    <source>
        <dbReference type="Proteomes" id="UP000492820"/>
    </source>
</evidence>
<evidence type="ECO:0000256" key="2">
    <source>
        <dbReference type="SAM" id="SignalP"/>
    </source>
</evidence>
<dbReference type="GO" id="GO:0060271">
    <property type="term" value="P:cilium assembly"/>
    <property type="evidence" value="ECO:0007669"/>
    <property type="project" value="TreeGrafter"/>
</dbReference>
<feature type="signal peptide" evidence="2">
    <location>
        <begin position="1"/>
        <end position="22"/>
    </location>
</feature>
<dbReference type="Proteomes" id="UP000492820">
    <property type="component" value="Unassembled WGS sequence"/>
</dbReference>
<reference evidence="4" key="2">
    <citation type="submission" date="2014-06" db="EMBL/GenBank/DDBJ databases">
        <authorList>
            <person name="Aslett M."/>
        </authorList>
    </citation>
    <scope>NUCLEOTIDE SEQUENCE</scope>
</reference>
<organism evidence="4">
    <name type="scientific">Echinococcus granulosus</name>
    <name type="common">Hydatid tapeworm</name>
    <dbReference type="NCBI Taxonomy" id="6210"/>
    <lineage>
        <taxon>Eukaryota</taxon>
        <taxon>Metazoa</taxon>
        <taxon>Spiralia</taxon>
        <taxon>Lophotrochozoa</taxon>
        <taxon>Platyhelminthes</taxon>
        <taxon>Cestoda</taxon>
        <taxon>Eucestoda</taxon>
        <taxon>Cyclophyllidea</taxon>
        <taxon>Taeniidae</taxon>
        <taxon>Echinococcus</taxon>
        <taxon>Echinococcus granulosus group</taxon>
    </lineage>
</organism>
<evidence type="ECO:0000259" key="3">
    <source>
        <dbReference type="Pfam" id="PF00085"/>
    </source>
</evidence>
<keyword evidence="1" id="KW-1133">Transmembrane helix</keyword>
<keyword evidence="2" id="KW-0732">Signal</keyword>
<evidence type="ECO:0000313" key="6">
    <source>
        <dbReference type="WBParaSite" id="EgrG_000593800"/>
    </source>
</evidence>
<dbReference type="SUPFAM" id="SSF52833">
    <property type="entry name" value="Thioredoxin-like"/>
    <property type="match status" value="1"/>
</dbReference>
<feature type="chain" id="PRO_5033710747" evidence="2">
    <location>
        <begin position="23"/>
        <end position="369"/>
    </location>
</feature>
<reference evidence="4 5" key="1">
    <citation type="journal article" date="2013" name="Nature">
        <title>The genomes of four tapeworm species reveal adaptations to parasitism.</title>
        <authorList>
            <person name="Tsai I.J."/>
            <person name="Zarowiecki M."/>
            <person name="Holroyd N."/>
            <person name="Garciarrubio A."/>
            <person name="Sanchez-Flores A."/>
            <person name="Brooks K.L."/>
            <person name="Tracey A."/>
            <person name="Bobes R.J."/>
            <person name="Fragoso G."/>
            <person name="Sciutto E."/>
            <person name="Aslett M."/>
            <person name="Beasley H."/>
            <person name="Bennett H.M."/>
            <person name="Cai J."/>
            <person name="Camicia F."/>
            <person name="Clark R."/>
            <person name="Cucher M."/>
            <person name="De Silva N."/>
            <person name="Day T.A."/>
            <person name="Deplazes P."/>
            <person name="Estrada K."/>
            <person name="Fernandez C."/>
            <person name="Holland P.W."/>
            <person name="Hou J."/>
            <person name="Hu S."/>
            <person name="Huckvale T."/>
            <person name="Hung S.S."/>
            <person name="Kamenetzky L."/>
            <person name="Keane J.A."/>
            <person name="Kiss F."/>
            <person name="Koziol U."/>
            <person name="Lambert O."/>
            <person name="Liu K."/>
            <person name="Luo X."/>
            <person name="Luo Y."/>
            <person name="Macchiaroli N."/>
            <person name="Nichol S."/>
            <person name="Paps J."/>
            <person name="Parkinson J."/>
            <person name="Pouchkina-Stantcheva N."/>
            <person name="Riddiford N."/>
            <person name="Rosenzvit M."/>
            <person name="Salinas G."/>
            <person name="Wasmuth J.D."/>
            <person name="Zamanian M."/>
            <person name="Zheng Y."/>
            <person name="Cai X."/>
            <person name="Soberon X."/>
            <person name="Olson P.D."/>
            <person name="Laclette J.P."/>
            <person name="Brehm K."/>
            <person name="Berriman M."/>
            <person name="Garciarrubio A."/>
            <person name="Bobes R.J."/>
            <person name="Fragoso G."/>
            <person name="Sanchez-Flores A."/>
            <person name="Estrada K."/>
            <person name="Cevallos M.A."/>
            <person name="Morett E."/>
            <person name="Gonzalez V."/>
            <person name="Portillo T."/>
            <person name="Ochoa-Leyva A."/>
            <person name="Jose M.V."/>
            <person name="Sciutto E."/>
            <person name="Landa A."/>
            <person name="Jimenez L."/>
            <person name="Valdes V."/>
            <person name="Carrero J.C."/>
            <person name="Larralde C."/>
            <person name="Morales-Montor J."/>
            <person name="Limon-Lason J."/>
            <person name="Soberon X."/>
            <person name="Laclette J.P."/>
        </authorList>
    </citation>
    <scope>NUCLEOTIDE SEQUENCE [LARGE SCALE GENOMIC DNA]</scope>
</reference>
<sequence>MWVTSVISASFFLNLLLSVSHSASEETSTVIKSGNLTLTGENSRDRVNATLSDAQNDAGDPRDQSNDTAQKVHVDASSNWQKDVDNFESGEKVITRCRLRSVNYWNYTQGRAKVVPGYEFGTVVGVSHSPNSPPYGVFSGSVNPYRHNLRLFSLLNPFFSHLRGNYVFVKNKSSARLIDSPCNLVFIFAQWCPFSMRAAPYINALARAFPQLPVIAIDVDEYLQFRWSLRVFYVPKIKIFVGDHVYKEFNGTETDLDELADFVWQNLRQIPQGPLELRREDFFGPIPTQLVSRPSDYRLQVVWVIFLVSSAYFFGYFVDCRGVRRHITAALKLVSHLLDHRRRRRRNVAAHAALPPPPLLAIRYHSHTE</sequence>
<name>A0A068WDL3_ECHGR</name>
<dbReference type="PANTHER" id="PTHR14684:SF2">
    <property type="entry name" value="THIOREDOXIN DOMAIN-CONTAINING PROTEIN 15"/>
    <property type="match status" value="1"/>
</dbReference>
<evidence type="ECO:0000256" key="1">
    <source>
        <dbReference type="SAM" id="Phobius"/>
    </source>
</evidence>
<evidence type="ECO:0000313" key="4">
    <source>
        <dbReference type="EMBL" id="CDS18183.1"/>
    </source>
</evidence>
<keyword evidence="1" id="KW-0472">Membrane</keyword>
<dbReference type="InterPro" id="IPR042418">
    <property type="entry name" value="TXNDC15"/>
</dbReference>
<feature type="domain" description="Thioredoxin" evidence="3">
    <location>
        <begin position="182"/>
        <end position="263"/>
    </location>
</feature>
<dbReference type="Gene3D" id="3.40.30.10">
    <property type="entry name" value="Glutaredoxin"/>
    <property type="match status" value="1"/>
</dbReference>